<feature type="domain" description="Phospholipase/carboxylesterase/thioesterase" evidence="3">
    <location>
        <begin position="22"/>
        <end position="242"/>
    </location>
</feature>
<evidence type="ECO:0000259" key="3">
    <source>
        <dbReference type="Pfam" id="PF02230"/>
    </source>
</evidence>
<dbReference type="Pfam" id="PF02230">
    <property type="entry name" value="Abhydrolase_2"/>
    <property type="match status" value="1"/>
</dbReference>
<dbReference type="GO" id="GO:0008474">
    <property type="term" value="F:palmitoyl-(protein) hydrolase activity"/>
    <property type="evidence" value="ECO:0007669"/>
    <property type="project" value="TreeGrafter"/>
</dbReference>
<dbReference type="SUPFAM" id="SSF53474">
    <property type="entry name" value="alpha/beta-Hydrolases"/>
    <property type="match status" value="1"/>
</dbReference>
<dbReference type="InterPro" id="IPR029058">
    <property type="entry name" value="AB_hydrolase_fold"/>
</dbReference>
<organism evidence="4">
    <name type="scientific">Cryptosporidium canis</name>
    <dbReference type="NCBI Taxonomy" id="195482"/>
    <lineage>
        <taxon>Eukaryota</taxon>
        <taxon>Sar</taxon>
        <taxon>Alveolata</taxon>
        <taxon>Apicomplexa</taxon>
        <taxon>Conoidasida</taxon>
        <taxon>Coccidia</taxon>
        <taxon>Eucoccidiorida</taxon>
        <taxon>Eimeriorina</taxon>
        <taxon>Cryptosporidiidae</taxon>
        <taxon>Cryptosporidium</taxon>
    </lineage>
</organism>
<reference evidence="4" key="1">
    <citation type="submission" date="2022-10" db="EMBL/GenBank/DDBJ databases">
        <title>Adaptive evolution leads to modifications in subtelomeric GC content in a zoonotic Cryptosporidium species.</title>
        <authorList>
            <person name="Li J."/>
            <person name="Feng Y."/>
            <person name="Xiao L."/>
        </authorList>
    </citation>
    <scope>NUCLEOTIDE SEQUENCE</scope>
    <source>
        <strain evidence="4">33844</strain>
    </source>
</reference>
<dbReference type="Gene3D" id="3.40.50.1820">
    <property type="entry name" value="alpha/beta hydrolase"/>
    <property type="match status" value="1"/>
</dbReference>
<evidence type="ECO:0000256" key="2">
    <source>
        <dbReference type="ARBA" id="ARBA00022801"/>
    </source>
</evidence>
<dbReference type="PANTHER" id="PTHR10655">
    <property type="entry name" value="LYSOPHOSPHOLIPASE-RELATED"/>
    <property type="match status" value="1"/>
</dbReference>
<evidence type="ECO:0000313" key="4">
    <source>
        <dbReference type="EMBL" id="KAJ1606485.1"/>
    </source>
</evidence>
<proteinExistence type="inferred from homology"/>
<sequence>MIREGDGNNGQGFHYEPEGYDSVLIWLHGKGDNANSYLDLVNISKNYPELSRTKIILPTANVIMFKKFGFSDSAWFDMDSFGPNALEDLDDINSCVSRITGLVSKEVEKGIDPLKITLGGFSQGAAMIFLICMASTKYTFGSCIVVGGWLPLIERGFKEGKQSKIATEELGFEVRESVRENLEFLVLHGEADPMVLHQWSLMSKDYILESIKPKKFTYKSYPGVVHTINSQMLVDIFNFLAKRGV</sequence>
<dbReference type="InterPro" id="IPR003140">
    <property type="entry name" value="PLipase/COase/thioEstase"/>
</dbReference>
<dbReference type="AlphaFoldDB" id="A0A9D5HUY1"/>
<dbReference type="GO" id="GO:0052689">
    <property type="term" value="F:carboxylic ester hydrolase activity"/>
    <property type="evidence" value="ECO:0007669"/>
    <property type="project" value="TreeGrafter"/>
</dbReference>
<comment type="caution">
    <text evidence="4">The sequence shown here is derived from an EMBL/GenBank/DDBJ whole genome shotgun (WGS) entry which is preliminary data.</text>
</comment>
<dbReference type="OrthoDB" id="2418081at2759"/>
<comment type="similarity">
    <text evidence="1">Belongs to the AB hydrolase superfamily. AB hydrolase 2 family.</text>
</comment>
<dbReference type="Proteomes" id="UP001067231">
    <property type="component" value="Unassembled WGS sequence"/>
</dbReference>
<dbReference type="GO" id="GO:0005737">
    <property type="term" value="C:cytoplasm"/>
    <property type="evidence" value="ECO:0007669"/>
    <property type="project" value="TreeGrafter"/>
</dbReference>
<accession>A0A9D5HUY1</accession>
<protein>
    <recommendedName>
        <fullName evidence="3">Phospholipase/carboxylesterase/thioesterase domain-containing protein</fullName>
    </recommendedName>
</protein>
<gene>
    <name evidence="4" type="ORF">OJ253_2732</name>
</gene>
<keyword evidence="2" id="KW-0378">Hydrolase</keyword>
<dbReference type="EMBL" id="JAPCXC010000076">
    <property type="protein sequence ID" value="KAJ1606485.1"/>
    <property type="molecule type" value="Genomic_DNA"/>
</dbReference>
<dbReference type="InterPro" id="IPR050565">
    <property type="entry name" value="LYPA1-2/EST-like"/>
</dbReference>
<name>A0A9D5HUY1_9CRYT</name>
<dbReference type="PANTHER" id="PTHR10655:SF17">
    <property type="entry name" value="LYSOPHOSPHOLIPASE-LIKE PROTEIN 1"/>
    <property type="match status" value="1"/>
</dbReference>
<evidence type="ECO:0000256" key="1">
    <source>
        <dbReference type="ARBA" id="ARBA00006499"/>
    </source>
</evidence>